<evidence type="ECO:0000313" key="2">
    <source>
        <dbReference type="EMBL" id="KAF6835471.1"/>
    </source>
</evidence>
<protein>
    <submittedName>
        <fullName evidence="2">Uncharacterized protein</fullName>
    </submittedName>
</protein>
<evidence type="ECO:0000313" key="3">
    <source>
        <dbReference type="Proteomes" id="UP000654918"/>
    </source>
</evidence>
<comment type="caution">
    <text evidence="2">The sequence shown here is derived from an EMBL/GenBank/DDBJ whole genome shotgun (WGS) entry which is preliminary data.</text>
</comment>
<name>A0A8H6NK56_9PEZI</name>
<dbReference type="AlphaFoldDB" id="A0A8H6NK56"/>
<accession>A0A8H6NK56</accession>
<sequence>MSTRFAGQVQPRLASASVSHCLVVSAEKKTKTDVKGKAEAETRRRARDGFKADSGNHTNSEGTFYRWRVSSGRFYPVGRANR</sequence>
<proteinExistence type="predicted"/>
<dbReference type="Proteomes" id="UP000654918">
    <property type="component" value="Unassembled WGS sequence"/>
</dbReference>
<evidence type="ECO:0000256" key="1">
    <source>
        <dbReference type="SAM" id="MobiDB-lite"/>
    </source>
</evidence>
<keyword evidence="3" id="KW-1185">Reference proteome</keyword>
<dbReference type="EMBL" id="WIGO01000040">
    <property type="protein sequence ID" value="KAF6835471.1"/>
    <property type="molecule type" value="Genomic_DNA"/>
</dbReference>
<feature type="region of interest" description="Disordered" evidence="1">
    <location>
        <begin position="29"/>
        <end position="62"/>
    </location>
</feature>
<feature type="compositionally biased region" description="Basic and acidic residues" evidence="1">
    <location>
        <begin position="29"/>
        <end position="51"/>
    </location>
</feature>
<organism evidence="2 3">
    <name type="scientific">Colletotrichum plurivorum</name>
    <dbReference type="NCBI Taxonomy" id="2175906"/>
    <lineage>
        <taxon>Eukaryota</taxon>
        <taxon>Fungi</taxon>
        <taxon>Dikarya</taxon>
        <taxon>Ascomycota</taxon>
        <taxon>Pezizomycotina</taxon>
        <taxon>Sordariomycetes</taxon>
        <taxon>Hypocreomycetidae</taxon>
        <taxon>Glomerellales</taxon>
        <taxon>Glomerellaceae</taxon>
        <taxon>Colletotrichum</taxon>
        <taxon>Colletotrichum orchidearum species complex</taxon>
    </lineage>
</organism>
<reference evidence="2" key="1">
    <citation type="journal article" date="2020" name="Phytopathology">
        <title>Genome Sequence Resources of Colletotrichum truncatum, C. plurivorum, C. musicola, and C. sojae: Four Species Pathogenic to Soybean (Glycine max).</title>
        <authorList>
            <person name="Rogerio F."/>
            <person name="Boufleur T.R."/>
            <person name="Ciampi-Guillardi M."/>
            <person name="Sukno S.A."/>
            <person name="Thon M.R."/>
            <person name="Massola Junior N.S."/>
            <person name="Baroncelli R."/>
        </authorList>
    </citation>
    <scope>NUCLEOTIDE SEQUENCE</scope>
    <source>
        <strain evidence="2">LFN00145</strain>
    </source>
</reference>
<gene>
    <name evidence="2" type="ORF">CPLU01_04342</name>
</gene>